<comment type="caution">
    <text evidence="2">The sequence shown here is derived from an EMBL/GenBank/DDBJ whole genome shotgun (WGS) entry which is preliminary data.</text>
</comment>
<gene>
    <name evidence="2" type="ORF">GCM10009539_45630</name>
</gene>
<dbReference type="PANTHER" id="PTHR37477:SF1">
    <property type="entry name" value="COBALT-PRECORRIN-5A HYDROLASE"/>
    <property type="match status" value="1"/>
</dbReference>
<reference evidence="3" key="1">
    <citation type="journal article" date="2019" name="Int. J. Syst. Evol. Microbiol.">
        <title>The Global Catalogue of Microorganisms (GCM) 10K type strain sequencing project: providing services to taxonomists for standard genome sequencing and annotation.</title>
        <authorList>
            <consortium name="The Broad Institute Genomics Platform"/>
            <consortium name="The Broad Institute Genome Sequencing Center for Infectious Disease"/>
            <person name="Wu L."/>
            <person name="Ma J."/>
        </authorList>
    </citation>
    <scope>NUCLEOTIDE SEQUENCE [LARGE SCALE GENOMIC DNA]</scope>
    <source>
        <strain evidence="3">JCM 10425</strain>
    </source>
</reference>
<feature type="domain" description="CobE/GbiG C-terminal" evidence="1">
    <location>
        <begin position="7"/>
        <end position="127"/>
    </location>
</feature>
<dbReference type="EMBL" id="BAAAGX010000017">
    <property type="protein sequence ID" value="GAA0255288.1"/>
    <property type="molecule type" value="Genomic_DNA"/>
</dbReference>
<dbReference type="RefSeq" id="WP_344650915.1">
    <property type="nucleotide sequence ID" value="NZ_BAAAGX010000017.1"/>
</dbReference>
<dbReference type="InterPro" id="IPR036518">
    <property type="entry name" value="CobE/GbiG_C_sf"/>
</dbReference>
<dbReference type="SUPFAM" id="SSF159664">
    <property type="entry name" value="CobE/GbiG C-terminal domain-like"/>
    <property type="match status" value="1"/>
</dbReference>
<protein>
    <recommendedName>
        <fullName evidence="1">CobE/GbiG C-terminal domain-containing protein</fullName>
    </recommendedName>
</protein>
<evidence type="ECO:0000259" key="1">
    <source>
        <dbReference type="Pfam" id="PF01890"/>
    </source>
</evidence>
<sequence length="131" mass="13123">MKPLAVYVVGVGARAGASAAEVSALVDEALAAARIPAHEVAHLATVEAKGTEAGIRTVAADRGWRLVTWPSARLAQVLVPTPSALVGEVAGTASVAEASALLDSTGRPTGTLVVPKRTSPTVTVAIARHSG</sequence>
<dbReference type="InterPro" id="IPR052553">
    <property type="entry name" value="CbiG_hydrolase"/>
</dbReference>
<evidence type="ECO:0000313" key="2">
    <source>
        <dbReference type="EMBL" id="GAA0255288.1"/>
    </source>
</evidence>
<accession>A0ABP3E805</accession>
<dbReference type="Proteomes" id="UP001500967">
    <property type="component" value="Unassembled WGS sequence"/>
</dbReference>
<dbReference type="InterPro" id="IPR002750">
    <property type="entry name" value="CobE/GbiG_C"/>
</dbReference>
<organism evidence="2 3">
    <name type="scientific">Cryptosporangium japonicum</name>
    <dbReference type="NCBI Taxonomy" id="80872"/>
    <lineage>
        <taxon>Bacteria</taxon>
        <taxon>Bacillati</taxon>
        <taxon>Actinomycetota</taxon>
        <taxon>Actinomycetes</taxon>
        <taxon>Cryptosporangiales</taxon>
        <taxon>Cryptosporangiaceae</taxon>
        <taxon>Cryptosporangium</taxon>
    </lineage>
</organism>
<dbReference type="Pfam" id="PF01890">
    <property type="entry name" value="CbiG_C"/>
    <property type="match status" value="1"/>
</dbReference>
<proteinExistence type="predicted"/>
<evidence type="ECO:0000313" key="3">
    <source>
        <dbReference type="Proteomes" id="UP001500967"/>
    </source>
</evidence>
<keyword evidence="3" id="KW-1185">Reference proteome</keyword>
<name>A0ABP3E805_9ACTN</name>
<dbReference type="Gene3D" id="3.30.420.180">
    <property type="entry name" value="CobE/GbiG C-terminal domain"/>
    <property type="match status" value="1"/>
</dbReference>
<dbReference type="PANTHER" id="PTHR37477">
    <property type="entry name" value="COBALT-PRECORRIN-5A HYDROLASE"/>
    <property type="match status" value="1"/>
</dbReference>